<dbReference type="PANTHER" id="PTHR22605:SF18">
    <property type="entry name" value="E3 UBIQUITIN-PROTEIN LIGASE RNF213-ALPHA"/>
    <property type="match status" value="1"/>
</dbReference>
<organism evidence="1 2">
    <name type="scientific">Cirrhinus mrigala</name>
    <name type="common">Mrigala</name>
    <dbReference type="NCBI Taxonomy" id="683832"/>
    <lineage>
        <taxon>Eukaryota</taxon>
        <taxon>Metazoa</taxon>
        <taxon>Chordata</taxon>
        <taxon>Craniata</taxon>
        <taxon>Vertebrata</taxon>
        <taxon>Euteleostomi</taxon>
        <taxon>Actinopterygii</taxon>
        <taxon>Neopterygii</taxon>
        <taxon>Teleostei</taxon>
        <taxon>Ostariophysi</taxon>
        <taxon>Cypriniformes</taxon>
        <taxon>Cyprinidae</taxon>
        <taxon>Labeoninae</taxon>
        <taxon>Labeonini</taxon>
        <taxon>Cirrhinus</taxon>
    </lineage>
</organism>
<sequence>HQLKEVNAFIREDERVSSNPVMKLTFGEPGLFLRSLPQNSLIHNSSIWSCRKKVSMLSLTHIVEQNSGRDTLPVLWRFLQK</sequence>
<feature type="non-terminal residue" evidence="1">
    <location>
        <position position="1"/>
    </location>
</feature>
<comment type="caution">
    <text evidence="1">The sequence shown here is derived from an EMBL/GenBank/DDBJ whole genome shotgun (WGS) entry which is preliminary data.</text>
</comment>
<dbReference type="AlphaFoldDB" id="A0ABD0RMK1"/>
<gene>
    <name evidence="1" type="ORF">M9458_007220</name>
</gene>
<dbReference type="Proteomes" id="UP001529510">
    <property type="component" value="Unassembled WGS sequence"/>
</dbReference>
<dbReference type="PANTHER" id="PTHR22605">
    <property type="entry name" value="RZ-TYPE DOMAIN-CONTAINING PROTEIN"/>
    <property type="match status" value="1"/>
</dbReference>
<evidence type="ECO:0000313" key="1">
    <source>
        <dbReference type="EMBL" id="KAL0198680.1"/>
    </source>
</evidence>
<name>A0ABD0RMK1_CIRMR</name>
<keyword evidence="2" id="KW-1185">Reference proteome</keyword>
<reference evidence="1 2" key="1">
    <citation type="submission" date="2024-05" db="EMBL/GenBank/DDBJ databases">
        <title>Genome sequencing and assembly of Indian major carp, Cirrhinus mrigala (Hamilton, 1822).</title>
        <authorList>
            <person name="Mohindra V."/>
            <person name="Chowdhury L.M."/>
            <person name="Lal K."/>
            <person name="Jena J.K."/>
        </authorList>
    </citation>
    <scope>NUCLEOTIDE SEQUENCE [LARGE SCALE GENOMIC DNA]</scope>
    <source>
        <strain evidence="1">CM1030</strain>
        <tissue evidence="1">Blood</tissue>
    </source>
</reference>
<dbReference type="EMBL" id="JAMKFB020000003">
    <property type="protein sequence ID" value="KAL0198680.1"/>
    <property type="molecule type" value="Genomic_DNA"/>
</dbReference>
<proteinExistence type="predicted"/>
<evidence type="ECO:0000313" key="2">
    <source>
        <dbReference type="Proteomes" id="UP001529510"/>
    </source>
</evidence>
<protein>
    <submittedName>
        <fullName evidence="1">Uncharacterized protein</fullName>
    </submittedName>
</protein>
<accession>A0ABD0RMK1</accession>
<dbReference type="InterPro" id="IPR031248">
    <property type="entry name" value="RNF213"/>
</dbReference>
<feature type="non-terminal residue" evidence="1">
    <location>
        <position position="81"/>
    </location>
</feature>